<feature type="compositionally biased region" description="Low complexity" evidence="3">
    <location>
        <begin position="77"/>
        <end position="103"/>
    </location>
</feature>
<evidence type="ECO:0000259" key="4">
    <source>
        <dbReference type="PROSITE" id="PS50002"/>
    </source>
</evidence>
<accession>A0A0C2YR44</accession>
<proteinExistence type="predicted"/>
<evidence type="ECO:0000313" key="6">
    <source>
        <dbReference type="Proteomes" id="UP000053989"/>
    </source>
</evidence>
<dbReference type="EMBL" id="KN822219">
    <property type="protein sequence ID" value="KIM52208.1"/>
    <property type="molecule type" value="Genomic_DNA"/>
</dbReference>
<evidence type="ECO:0000256" key="1">
    <source>
        <dbReference type="ARBA" id="ARBA00022443"/>
    </source>
</evidence>
<feature type="compositionally biased region" description="Acidic residues" evidence="3">
    <location>
        <begin position="256"/>
        <end position="294"/>
    </location>
</feature>
<feature type="region of interest" description="Disordered" evidence="3">
    <location>
        <begin position="242"/>
        <end position="294"/>
    </location>
</feature>
<name>A0A0C2YR44_9AGAM</name>
<feature type="region of interest" description="Disordered" evidence="3">
    <location>
        <begin position="196"/>
        <end position="224"/>
    </location>
</feature>
<organism evidence="5 6">
    <name type="scientific">Scleroderma citrinum Foug A</name>
    <dbReference type="NCBI Taxonomy" id="1036808"/>
    <lineage>
        <taxon>Eukaryota</taxon>
        <taxon>Fungi</taxon>
        <taxon>Dikarya</taxon>
        <taxon>Basidiomycota</taxon>
        <taxon>Agaricomycotina</taxon>
        <taxon>Agaricomycetes</taxon>
        <taxon>Agaricomycetidae</taxon>
        <taxon>Boletales</taxon>
        <taxon>Sclerodermatineae</taxon>
        <taxon>Sclerodermataceae</taxon>
        <taxon>Scleroderma</taxon>
    </lineage>
</organism>
<dbReference type="InParanoid" id="A0A0C2YR44"/>
<dbReference type="STRING" id="1036808.A0A0C2YR44"/>
<dbReference type="HOGENOM" id="CLU_017403_1_0_1"/>
<dbReference type="SMART" id="SM00326">
    <property type="entry name" value="SH3"/>
    <property type="match status" value="1"/>
</dbReference>
<sequence>MTTLVKQGKSAVLSFVGWTGTTANTSTTPQRRPESDNNKDHHHRSCLPPARDEHNSRLSTQSAMSLTSSRPAPPSPAISRRASGLSRSSSSARSRPPSGTSAPVSRPSSGVLGIGSLAPAGTPLSRAPSVRRSKDILGMPAVAESKEGDGSLAELLIRIRDYAYSTSDPRFAGGGPHAPRPNQPRVLARKLRQCTNLSTSSAASSTTTSSEDNDQTGWEDEPNGWGTFQWAFGRGWDLPIGKGVPSQSELDRNFTEEPEVYVNEDETEGEEDEGESEYVDAEEDLSERDDDGEVDDVLLPGVYRALYPFEPEGTAEMKLEEEQLVRVVGKGGGVGWAVVVKEGLKDNGIHALVPESYLELLRLDGEEDAEET</sequence>
<dbReference type="SUPFAM" id="SSF50044">
    <property type="entry name" value="SH3-domain"/>
    <property type="match status" value="1"/>
</dbReference>
<evidence type="ECO:0000256" key="3">
    <source>
        <dbReference type="SAM" id="MobiDB-lite"/>
    </source>
</evidence>
<dbReference type="PROSITE" id="PS50002">
    <property type="entry name" value="SH3"/>
    <property type="match status" value="1"/>
</dbReference>
<dbReference type="Gene3D" id="2.30.30.40">
    <property type="entry name" value="SH3 Domains"/>
    <property type="match status" value="1"/>
</dbReference>
<feature type="domain" description="SH3" evidence="4">
    <location>
        <begin position="298"/>
        <end position="363"/>
    </location>
</feature>
<keyword evidence="1 2" id="KW-0728">SH3 domain</keyword>
<dbReference type="Proteomes" id="UP000053989">
    <property type="component" value="Unassembled WGS sequence"/>
</dbReference>
<evidence type="ECO:0000256" key="2">
    <source>
        <dbReference type="PROSITE-ProRule" id="PRU00192"/>
    </source>
</evidence>
<gene>
    <name evidence="5" type="ORF">SCLCIDRAFT_1223947</name>
</gene>
<feature type="compositionally biased region" description="Acidic residues" evidence="3">
    <location>
        <begin position="211"/>
        <end position="222"/>
    </location>
</feature>
<dbReference type="InterPro" id="IPR001452">
    <property type="entry name" value="SH3_domain"/>
</dbReference>
<evidence type="ECO:0000313" key="5">
    <source>
        <dbReference type="EMBL" id="KIM52208.1"/>
    </source>
</evidence>
<feature type="compositionally biased region" description="Polar residues" evidence="3">
    <location>
        <begin position="57"/>
        <end position="67"/>
    </location>
</feature>
<reference evidence="5 6" key="1">
    <citation type="submission" date="2014-04" db="EMBL/GenBank/DDBJ databases">
        <authorList>
            <consortium name="DOE Joint Genome Institute"/>
            <person name="Kuo A."/>
            <person name="Kohler A."/>
            <person name="Nagy L.G."/>
            <person name="Floudas D."/>
            <person name="Copeland A."/>
            <person name="Barry K.W."/>
            <person name="Cichocki N."/>
            <person name="Veneault-Fourrey C."/>
            <person name="LaButti K."/>
            <person name="Lindquist E.A."/>
            <person name="Lipzen A."/>
            <person name="Lundell T."/>
            <person name="Morin E."/>
            <person name="Murat C."/>
            <person name="Sun H."/>
            <person name="Tunlid A."/>
            <person name="Henrissat B."/>
            <person name="Grigoriev I.V."/>
            <person name="Hibbett D.S."/>
            <person name="Martin F."/>
            <person name="Nordberg H.P."/>
            <person name="Cantor M.N."/>
            <person name="Hua S.X."/>
        </authorList>
    </citation>
    <scope>NUCLEOTIDE SEQUENCE [LARGE SCALE GENOMIC DNA]</scope>
    <source>
        <strain evidence="5 6">Foug A</strain>
    </source>
</reference>
<keyword evidence="6" id="KW-1185">Reference proteome</keyword>
<dbReference type="AlphaFoldDB" id="A0A0C2YR44"/>
<dbReference type="InterPro" id="IPR036028">
    <property type="entry name" value="SH3-like_dom_sf"/>
</dbReference>
<feature type="region of interest" description="Disordered" evidence="3">
    <location>
        <begin position="20"/>
        <end position="131"/>
    </location>
</feature>
<reference evidence="6" key="2">
    <citation type="submission" date="2015-01" db="EMBL/GenBank/DDBJ databases">
        <title>Evolutionary Origins and Diversification of the Mycorrhizal Mutualists.</title>
        <authorList>
            <consortium name="DOE Joint Genome Institute"/>
            <consortium name="Mycorrhizal Genomics Consortium"/>
            <person name="Kohler A."/>
            <person name="Kuo A."/>
            <person name="Nagy L.G."/>
            <person name="Floudas D."/>
            <person name="Copeland A."/>
            <person name="Barry K.W."/>
            <person name="Cichocki N."/>
            <person name="Veneault-Fourrey C."/>
            <person name="LaButti K."/>
            <person name="Lindquist E.A."/>
            <person name="Lipzen A."/>
            <person name="Lundell T."/>
            <person name="Morin E."/>
            <person name="Murat C."/>
            <person name="Riley R."/>
            <person name="Ohm R."/>
            <person name="Sun H."/>
            <person name="Tunlid A."/>
            <person name="Henrissat B."/>
            <person name="Grigoriev I.V."/>
            <person name="Hibbett D.S."/>
            <person name="Martin F."/>
        </authorList>
    </citation>
    <scope>NUCLEOTIDE SEQUENCE [LARGE SCALE GENOMIC DNA]</scope>
    <source>
        <strain evidence="6">Foug A</strain>
    </source>
</reference>
<feature type="compositionally biased region" description="Low complexity" evidence="3">
    <location>
        <begin position="198"/>
        <end position="210"/>
    </location>
</feature>
<protein>
    <recommendedName>
        <fullName evidence="4">SH3 domain-containing protein</fullName>
    </recommendedName>
</protein>
<dbReference type="OrthoDB" id="19092at2759"/>